<evidence type="ECO:0008006" key="4">
    <source>
        <dbReference type="Google" id="ProtNLM"/>
    </source>
</evidence>
<protein>
    <recommendedName>
        <fullName evidence="4">RRM domain-containing protein</fullName>
    </recommendedName>
</protein>
<dbReference type="AlphaFoldDB" id="A0A397SKJ0"/>
<organism evidence="2 3">
    <name type="scientific">Glomus cerebriforme</name>
    <dbReference type="NCBI Taxonomy" id="658196"/>
    <lineage>
        <taxon>Eukaryota</taxon>
        <taxon>Fungi</taxon>
        <taxon>Fungi incertae sedis</taxon>
        <taxon>Mucoromycota</taxon>
        <taxon>Glomeromycotina</taxon>
        <taxon>Glomeromycetes</taxon>
        <taxon>Glomerales</taxon>
        <taxon>Glomeraceae</taxon>
        <taxon>Glomus</taxon>
    </lineage>
</organism>
<evidence type="ECO:0000313" key="3">
    <source>
        <dbReference type="Proteomes" id="UP000265703"/>
    </source>
</evidence>
<feature type="region of interest" description="Disordered" evidence="1">
    <location>
        <begin position="80"/>
        <end position="167"/>
    </location>
</feature>
<evidence type="ECO:0000313" key="2">
    <source>
        <dbReference type="EMBL" id="RIA86643.1"/>
    </source>
</evidence>
<dbReference type="Proteomes" id="UP000265703">
    <property type="component" value="Unassembled WGS sequence"/>
</dbReference>
<proteinExistence type="predicted"/>
<evidence type="ECO:0000256" key="1">
    <source>
        <dbReference type="SAM" id="MobiDB-lite"/>
    </source>
</evidence>
<dbReference type="InterPro" id="IPR035979">
    <property type="entry name" value="RBD_domain_sf"/>
</dbReference>
<comment type="caution">
    <text evidence="2">The sequence shown here is derived from an EMBL/GenBank/DDBJ whole genome shotgun (WGS) entry which is preliminary data.</text>
</comment>
<feature type="compositionally biased region" description="Low complexity" evidence="1">
    <location>
        <begin position="16"/>
        <end position="34"/>
    </location>
</feature>
<feature type="compositionally biased region" description="Polar residues" evidence="1">
    <location>
        <begin position="137"/>
        <end position="155"/>
    </location>
</feature>
<name>A0A397SKJ0_9GLOM</name>
<dbReference type="CDD" id="cd00590">
    <property type="entry name" value="RRM_SF"/>
    <property type="match status" value="1"/>
</dbReference>
<keyword evidence="3" id="KW-1185">Reference proteome</keyword>
<feature type="compositionally biased region" description="Polar residues" evidence="1">
    <location>
        <begin position="97"/>
        <end position="109"/>
    </location>
</feature>
<reference evidence="2 3" key="1">
    <citation type="submission" date="2018-06" db="EMBL/GenBank/DDBJ databases">
        <title>Comparative genomics reveals the genomic features of Rhizophagus irregularis, R. cerebriforme, R. diaphanum and Gigaspora rosea, and their symbiotic lifestyle signature.</title>
        <authorList>
            <person name="Morin E."/>
            <person name="San Clemente H."/>
            <person name="Chen E.C.H."/>
            <person name="De La Providencia I."/>
            <person name="Hainaut M."/>
            <person name="Kuo A."/>
            <person name="Kohler A."/>
            <person name="Murat C."/>
            <person name="Tang N."/>
            <person name="Roy S."/>
            <person name="Loubradou J."/>
            <person name="Henrissat B."/>
            <person name="Grigoriev I.V."/>
            <person name="Corradi N."/>
            <person name="Roux C."/>
            <person name="Martin F.M."/>
        </authorList>
    </citation>
    <scope>NUCLEOTIDE SEQUENCE [LARGE SCALE GENOMIC DNA]</scope>
    <source>
        <strain evidence="2 3">DAOM 227022</strain>
    </source>
</reference>
<sequence length="435" mass="48620">MVDPFDPPQRKFNLRSSSEQKQPQNKSPQQNSSNDNGNIAQASGSGLTPVIIDNTIPVRLTPPTTNPFLEPGVTEVYGINPKTSASSLPPLHGKGISSDTPKISSPQQSSREDNVGVQNTGSPQDQHMQMDEDQPNKDGSTSIPGSSRANQSDQQQSEHDTPDRPVSNAPIIINALRLHDYAPIDAIPGTTLAKLNIVNRKFFSVPGFMGARVIKIKKDKYMRITFSVQDSFDCILQNTYTWSDDQSPAPVPTQFLSMQQLRPKKVFTPDEKAEEKRRTVQVLDIPLFIKKSDIHRNFEAVGEIDFINVQVKSALYQTAYVIFKDVANTKFFYDTWSHVINSHVVRVIPLSLTEEQRKIRNQFTLKLSGLPPNTLAVDLKPSVKLVQGKTVFIPRNPKTYKPLRYAYISFTTAQDALLANNQSFSRAINVDRPFT</sequence>
<dbReference type="EMBL" id="QKYT01000352">
    <property type="protein sequence ID" value="RIA86643.1"/>
    <property type="molecule type" value="Genomic_DNA"/>
</dbReference>
<feature type="compositionally biased region" description="Polar residues" evidence="1">
    <location>
        <begin position="35"/>
        <end position="46"/>
    </location>
</feature>
<dbReference type="SUPFAM" id="SSF54928">
    <property type="entry name" value="RNA-binding domain, RBD"/>
    <property type="match status" value="1"/>
</dbReference>
<gene>
    <name evidence="2" type="ORF">C1645_828962</name>
</gene>
<dbReference type="OrthoDB" id="2398046at2759"/>
<feature type="region of interest" description="Disordered" evidence="1">
    <location>
        <begin position="1"/>
        <end position="46"/>
    </location>
</feature>
<feature type="compositionally biased region" description="Polar residues" evidence="1">
    <location>
        <begin position="116"/>
        <end position="127"/>
    </location>
</feature>
<dbReference type="GO" id="GO:0003676">
    <property type="term" value="F:nucleic acid binding"/>
    <property type="evidence" value="ECO:0007669"/>
    <property type="project" value="InterPro"/>
</dbReference>
<accession>A0A397SKJ0</accession>